<name>A0AAW1MZE0_POPJA</name>
<keyword evidence="3" id="KW-1185">Reference proteome</keyword>
<evidence type="ECO:0000259" key="1">
    <source>
        <dbReference type="Pfam" id="PF13843"/>
    </source>
</evidence>
<dbReference type="AlphaFoldDB" id="A0AAW1MZE0"/>
<organism evidence="2 3">
    <name type="scientific">Popillia japonica</name>
    <name type="common">Japanese beetle</name>
    <dbReference type="NCBI Taxonomy" id="7064"/>
    <lineage>
        <taxon>Eukaryota</taxon>
        <taxon>Metazoa</taxon>
        <taxon>Ecdysozoa</taxon>
        <taxon>Arthropoda</taxon>
        <taxon>Hexapoda</taxon>
        <taxon>Insecta</taxon>
        <taxon>Pterygota</taxon>
        <taxon>Neoptera</taxon>
        <taxon>Endopterygota</taxon>
        <taxon>Coleoptera</taxon>
        <taxon>Polyphaga</taxon>
        <taxon>Scarabaeiformia</taxon>
        <taxon>Scarabaeidae</taxon>
        <taxon>Rutelinae</taxon>
        <taxon>Popillia</taxon>
    </lineage>
</organism>
<protein>
    <submittedName>
        <fullName evidence="2">Transposase IS4</fullName>
    </submittedName>
</protein>
<accession>A0AAW1MZE0</accession>
<reference evidence="2 3" key="1">
    <citation type="journal article" date="2024" name="BMC Genomics">
        <title>De novo assembly and annotation of Popillia japonica's genome with initial clues to its potential as an invasive pest.</title>
        <authorList>
            <person name="Cucini C."/>
            <person name="Boschi S."/>
            <person name="Funari R."/>
            <person name="Cardaioli E."/>
            <person name="Iannotti N."/>
            <person name="Marturano G."/>
            <person name="Paoli F."/>
            <person name="Bruttini M."/>
            <person name="Carapelli A."/>
            <person name="Frati F."/>
            <person name="Nardi F."/>
        </authorList>
    </citation>
    <scope>NUCLEOTIDE SEQUENCE [LARGE SCALE GENOMIC DNA]</scope>
    <source>
        <strain evidence="2">DMR45628</strain>
    </source>
</reference>
<dbReference type="Pfam" id="PF13843">
    <property type="entry name" value="DDE_Tnp_1_7"/>
    <property type="match status" value="1"/>
</dbReference>
<dbReference type="Proteomes" id="UP001458880">
    <property type="component" value="Unassembled WGS sequence"/>
</dbReference>
<evidence type="ECO:0000313" key="3">
    <source>
        <dbReference type="Proteomes" id="UP001458880"/>
    </source>
</evidence>
<evidence type="ECO:0000313" key="2">
    <source>
        <dbReference type="EMBL" id="KAK9752309.1"/>
    </source>
</evidence>
<proteinExistence type="predicted"/>
<dbReference type="EMBL" id="JASPKY010000021">
    <property type="protein sequence ID" value="KAK9752309.1"/>
    <property type="molecule type" value="Genomic_DNA"/>
</dbReference>
<sequence>MPSPGTNPIDFFCMLLEKDLMNFIIEETNRNAVTVLSLSTSKKARISAWKELTIDEFKISLALLYQMGSIQLSRIEDYWKSDCLTYALFREEMSRNRFLLILQLSRIEDYWKSDCLTYALFREEMSRNRFLLILKSQFFFRAMTKEI</sequence>
<dbReference type="PANTHER" id="PTHR46599">
    <property type="entry name" value="PIGGYBAC TRANSPOSABLE ELEMENT-DERIVED PROTEIN 4"/>
    <property type="match status" value="1"/>
</dbReference>
<gene>
    <name evidence="2" type="ORF">QE152_g4254</name>
</gene>
<comment type="caution">
    <text evidence="2">The sequence shown here is derived from an EMBL/GenBank/DDBJ whole genome shotgun (WGS) entry which is preliminary data.</text>
</comment>
<dbReference type="InterPro" id="IPR029526">
    <property type="entry name" value="PGBD"/>
</dbReference>
<dbReference type="PANTHER" id="PTHR46599:SF3">
    <property type="entry name" value="PIGGYBAC TRANSPOSABLE ELEMENT-DERIVED PROTEIN 4"/>
    <property type="match status" value="1"/>
</dbReference>
<feature type="domain" description="PiggyBac transposable element-derived protein" evidence="1">
    <location>
        <begin position="7"/>
        <end position="103"/>
    </location>
</feature>